<gene>
    <name evidence="1" type="ORF">J2Z40_002827</name>
</gene>
<evidence type="ECO:0000313" key="1">
    <source>
        <dbReference type="EMBL" id="MBP2242253.1"/>
    </source>
</evidence>
<protein>
    <submittedName>
        <fullName evidence="1">Uncharacterized protein</fullName>
    </submittedName>
</protein>
<dbReference type="Proteomes" id="UP001519293">
    <property type="component" value="Unassembled WGS sequence"/>
</dbReference>
<evidence type="ECO:0000313" key="2">
    <source>
        <dbReference type="Proteomes" id="UP001519293"/>
    </source>
</evidence>
<accession>A0ABS4RH94</accession>
<keyword evidence="2" id="KW-1185">Reference proteome</keyword>
<organism evidence="1 2">
    <name type="scientific">Cytobacillus eiseniae</name>
    <dbReference type="NCBI Taxonomy" id="762947"/>
    <lineage>
        <taxon>Bacteria</taxon>
        <taxon>Bacillati</taxon>
        <taxon>Bacillota</taxon>
        <taxon>Bacilli</taxon>
        <taxon>Bacillales</taxon>
        <taxon>Bacillaceae</taxon>
        <taxon>Cytobacillus</taxon>
    </lineage>
</organism>
<proteinExistence type="predicted"/>
<name>A0ABS4RH94_9BACI</name>
<dbReference type="EMBL" id="JAGIKZ010000017">
    <property type="protein sequence ID" value="MBP2242253.1"/>
    <property type="molecule type" value="Genomic_DNA"/>
</dbReference>
<sequence>MRELMLKLLNVHYQGGCGPKAAEEIIEMSIIEEMKGKGS</sequence>
<comment type="caution">
    <text evidence="1">The sequence shown here is derived from an EMBL/GenBank/DDBJ whole genome shotgun (WGS) entry which is preliminary data.</text>
</comment>
<reference evidence="1 2" key="1">
    <citation type="submission" date="2021-03" db="EMBL/GenBank/DDBJ databases">
        <title>Genomic Encyclopedia of Type Strains, Phase IV (KMG-IV): sequencing the most valuable type-strain genomes for metagenomic binning, comparative biology and taxonomic classification.</title>
        <authorList>
            <person name="Goeker M."/>
        </authorList>
    </citation>
    <scope>NUCLEOTIDE SEQUENCE [LARGE SCALE GENOMIC DNA]</scope>
    <source>
        <strain evidence="1 2">DSM 26675</strain>
    </source>
</reference>